<keyword evidence="2" id="KW-1185">Reference proteome</keyword>
<dbReference type="InterPro" id="IPR002816">
    <property type="entry name" value="TraB/PrgY/GumN_fam"/>
</dbReference>
<dbReference type="CDD" id="cd14726">
    <property type="entry name" value="TraB_PrgY-like"/>
    <property type="match status" value="1"/>
</dbReference>
<gene>
    <name evidence="1" type="ORF">TSOC_014466</name>
</gene>
<evidence type="ECO:0000313" key="2">
    <source>
        <dbReference type="Proteomes" id="UP000236333"/>
    </source>
</evidence>
<organism evidence="1 2">
    <name type="scientific">Tetrabaena socialis</name>
    <dbReference type="NCBI Taxonomy" id="47790"/>
    <lineage>
        <taxon>Eukaryota</taxon>
        <taxon>Viridiplantae</taxon>
        <taxon>Chlorophyta</taxon>
        <taxon>core chlorophytes</taxon>
        <taxon>Chlorophyceae</taxon>
        <taxon>CS clade</taxon>
        <taxon>Chlamydomonadales</taxon>
        <taxon>Tetrabaenaceae</taxon>
        <taxon>Tetrabaena</taxon>
    </lineage>
</organism>
<dbReference type="InterPro" id="IPR046345">
    <property type="entry name" value="TraB_PrgY-like"/>
</dbReference>
<reference evidence="1 2" key="1">
    <citation type="journal article" date="2017" name="Mol. Biol. Evol.">
        <title>The 4-celled Tetrabaena socialis nuclear genome reveals the essential components for genetic control of cell number at the origin of multicellularity in the volvocine lineage.</title>
        <authorList>
            <person name="Featherston J."/>
            <person name="Arakaki Y."/>
            <person name="Hanschen E.R."/>
            <person name="Ferris P.J."/>
            <person name="Michod R.E."/>
            <person name="Olson B.J.S.C."/>
            <person name="Nozaki H."/>
            <person name="Durand P.M."/>
        </authorList>
    </citation>
    <scope>NUCLEOTIDE SEQUENCE [LARGE SCALE GENOMIC DNA]</scope>
    <source>
        <strain evidence="1 2">NIES-571</strain>
    </source>
</reference>
<dbReference type="Proteomes" id="UP000236333">
    <property type="component" value="Unassembled WGS sequence"/>
</dbReference>
<dbReference type="PANTHER" id="PTHR21530:SF0">
    <property type="entry name" value="TRAB FAMILY PROTEIN"/>
    <property type="match status" value="1"/>
</dbReference>
<dbReference type="AlphaFoldDB" id="A0A2J7ZHL2"/>
<protein>
    <submittedName>
        <fullName evidence="1">TraB domain-containing protein</fullName>
    </submittedName>
</protein>
<dbReference type="PANTHER" id="PTHR21530">
    <property type="entry name" value="PHEROMONE SHUTDOWN PROTEIN"/>
    <property type="match status" value="1"/>
</dbReference>
<name>A0A2J7ZHL2_9CHLO</name>
<comment type="caution">
    <text evidence="1">The sequence shown here is derived from an EMBL/GenBank/DDBJ whole genome shotgun (WGS) entry which is preliminary data.</text>
</comment>
<dbReference type="OrthoDB" id="48306at2759"/>
<proteinExistence type="predicted"/>
<dbReference type="EMBL" id="PGGS01002203">
    <property type="protein sequence ID" value="PNG99751.1"/>
    <property type="molecule type" value="Genomic_DNA"/>
</dbReference>
<accession>A0A2J7ZHL2</accession>
<evidence type="ECO:0000313" key="1">
    <source>
        <dbReference type="EMBL" id="PNG99751.1"/>
    </source>
</evidence>
<sequence length="141" mass="15108">MAAGDAGRWTAPRTVLPVVLGDRPVEITLSRAWAALPLQRRAALCGDLLRGAFGAPREALSEELVERLKSDDAVGAFFKQLSDSYPELVAPLVTERDLYLAWSLKRSRAVNGAARVVGVVGRGHLRGLVYALMKDQGGAGL</sequence>
<feature type="non-terminal residue" evidence="1">
    <location>
        <position position="141"/>
    </location>
</feature>
<dbReference type="Pfam" id="PF01963">
    <property type="entry name" value="TraB_PrgY_gumN"/>
    <property type="match status" value="1"/>
</dbReference>